<gene>
    <name evidence="1" type="ORF">Mal4_23760</name>
</gene>
<dbReference type="InterPro" id="IPR019903">
    <property type="entry name" value="RIC_family"/>
</dbReference>
<dbReference type="OrthoDB" id="287027at2"/>
<dbReference type="RefSeq" id="WP_145369379.1">
    <property type="nucleotide sequence ID" value="NZ_CP036275.1"/>
</dbReference>
<keyword evidence="2" id="KW-1185">Reference proteome</keyword>
<dbReference type="EMBL" id="CP036275">
    <property type="protein sequence ID" value="QDU38056.1"/>
    <property type="molecule type" value="Genomic_DNA"/>
</dbReference>
<dbReference type="AlphaFoldDB" id="A0A517Z6E3"/>
<name>A0A517Z6E3_9PLAN</name>
<sequence length="67" mass="7655">MEPDLETSVVDWAIDFPQTVRVFEELQIEYCCGGKSLEYACQQRGLDPSDVLEQLRRSIRAESGDQC</sequence>
<proteinExistence type="predicted"/>
<dbReference type="Pfam" id="PF04405">
    <property type="entry name" value="ScdA_N"/>
    <property type="match status" value="1"/>
</dbReference>
<dbReference type="Proteomes" id="UP000320496">
    <property type="component" value="Chromosome"/>
</dbReference>
<dbReference type="Gene3D" id="1.10.3910.10">
    <property type="entry name" value="SP0561-like"/>
    <property type="match status" value="1"/>
</dbReference>
<organism evidence="1 2">
    <name type="scientific">Maioricimonas rarisocia</name>
    <dbReference type="NCBI Taxonomy" id="2528026"/>
    <lineage>
        <taxon>Bacteria</taxon>
        <taxon>Pseudomonadati</taxon>
        <taxon>Planctomycetota</taxon>
        <taxon>Planctomycetia</taxon>
        <taxon>Planctomycetales</taxon>
        <taxon>Planctomycetaceae</taxon>
        <taxon>Maioricimonas</taxon>
    </lineage>
</organism>
<accession>A0A517Z6E3</accession>
<evidence type="ECO:0000313" key="1">
    <source>
        <dbReference type="EMBL" id="QDU38056.1"/>
    </source>
</evidence>
<reference evidence="1 2" key="1">
    <citation type="submission" date="2019-02" db="EMBL/GenBank/DDBJ databases">
        <title>Deep-cultivation of Planctomycetes and their phenomic and genomic characterization uncovers novel biology.</title>
        <authorList>
            <person name="Wiegand S."/>
            <person name="Jogler M."/>
            <person name="Boedeker C."/>
            <person name="Pinto D."/>
            <person name="Vollmers J."/>
            <person name="Rivas-Marin E."/>
            <person name="Kohn T."/>
            <person name="Peeters S.H."/>
            <person name="Heuer A."/>
            <person name="Rast P."/>
            <person name="Oberbeckmann S."/>
            <person name="Bunk B."/>
            <person name="Jeske O."/>
            <person name="Meyerdierks A."/>
            <person name="Storesund J.E."/>
            <person name="Kallscheuer N."/>
            <person name="Luecker S."/>
            <person name="Lage O.M."/>
            <person name="Pohl T."/>
            <person name="Merkel B.J."/>
            <person name="Hornburger P."/>
            <person name="Mueller R.-W."/>
            <person name="Bruemmer F."/>
            <person name="Labrenz M."/>
            <person name="Spormann A.M."/>
            <person name="Op den Camp H."/>
            <person name="Overmann J."/>
            <person name="Amann R."/>
            <person name="Jetten M.S.M."/>
            <person name="Mascher T."/>
            <person name="Medema M.H."/>
            <person name="Devos D.P."/>
            <person name="Kaster A.-K."/>
            <person name="Ovreas L."/>
            <person name="Rohde M."/>
            <person name="Galperin M.Y."/>
            <person name="Jogler C."/>
        </authorList>
    </citation>
    <scope>NUCLEOTIDE SEQUENCE [LARGE SCALE GENOMIC DNA]</scope>
    <source>
        <strain evidence="1 2">Mal4</strain>
    </source>
</reference>
<dbReference type="InterPro" id="IPR038062">
    <property type="entry name" value="ScdA-like_N_sf"/>
</dbReference>
<dbReference type="KEGG" id="mri:Mal4_23760"/>
<protein>
    <submittedName>
        <fullName evidence="1">Iron-sulfur cluster repair di-iron protein</fullName>
    </submittedName>
</protein>
<evidence type="ECO:0000313" key="2">
    <source>
        <dbReference type="Proteomes" id="UP000320496"/>
    </source>
</evidence>